<evidence type="ECO:0000313" key="1">
    <source>
        <dbReference type="EMBL" id="KAE8716248.1"/>
    </source>
</evidence>
<comment type="caution">
    <text evidence="1">The sequence shown here is derived from an EMBL/GenBank/DDBJ whole genome shotgun (WGS) entry which is preliminary data.</text>
</comment>
<sequence>MTRTKTVSTCRIHKFTRWPLVIGQNRAITFVVDGLKNIDVLNEIFKKIGVFSGYAHDFIMGSMGLRDFIDEIIYVAREPFTKSLWEFIFEELKTKADYADDPETAKRISTARGDWVIVDSDTKVDCSTLMPFITDKSIGHREFSKLLSDYMLYLLIWRPTMMSAVGGIGKMRFRDTCAEAERFFEGKVLPSRAENMKRRGTVETKACEAILSVTTDVKHEEVKGDRSKSALFDASMFAQELNKLEEEGLDKWKLMARVWVESVSYAGSHCRANTHAQQVSKGGELITFIWLQRAYFGLGEQFQINEGHARAKLIVGK</sequence>
<protein>
    <submittedName>
        <fullName evidence="1">Leucine-rich repeat family protein</fullName>
    </submittedName>
</protein>
<dbReference type="InterPro" id="IPR007658">
    <property type="entry name" value="DUF594"/>
</dbReference>
<dbReference type="Pfam" id="PF04578">
    <property type="entry name" value="DUF594"/>
    <property type="match status" value="1"/>
</dbReference>
<keyword evidence="2" id="KW-1185">Reference proteome</keyword>
<dbReference type="PANTHER" id="PTHR31325">
    <property type="entry name" value="OS01G0798800 PROTEIN-RELATED"/>
    <property type="match status" value="1"/>
</dbReference>
<dbReference type="AlphaFoldDB" id="A0A6A3BLF5"/>
<evidence type="ECO:0000313" key="2">
    <source>
        <dbReference type="Proteomes" id="UP000436088"/>
    </source>
</evidence>
<dbReference type="Proteomes" id="UP000436088">
    <property type="component" value="Unassembled WGS sequence"/>
</dbReference>
<proteinExistence type="predicted"/>
<gene>
    <name evidence="1" type="ORF">F3Y22_tig00110154pilonHSYRG00046</name>
</gene>
<name>A0A6A3BLF5_HIBSY</name>
<accession>A0A6A3BLF5</accession>
<reference evidence="1" key="1">
    <citation type="submission" date="2019-09" db="EMBL/GenBank/DDBJ databases">
        <title>Draft genome information of white flower Hibiscus syriacus.</title>
        <authorList>
            <person name="Kim Y.-M."/>
        </authorList>
    </citation>
    <scope>NUCLEOTIDE SEQUENCE [LARGE SCALE GENOMIC DNA]</scope>
    <source>
        <strain evidence="1">YM2019G1</strain>
    </source>
</reference>
<organism evidence="1 2">
    <name type="scientific">Hibiscus syriacus</name>
    <name type="common">Rose of Sharon</name>
    <dbReference type="NCBI Taxonomy" id="106335"/>
    <lineage>
        <taxon>Eukaryota</taxon>
        <taxon>Viridiplantae</taxon>
        <taxon>Streptophyta</taxon>
        <taxon>Embryophyta</taxon>
        <taxon>Tracheophyta</taxon>
        <taxon>Spermatophyta</taxon>
        <taxon>Magnoliopsida</taxon>
        <taxon>eudicotyledons</taxon>
        <taxon>Gunneridae</taxon>
        <taxon>Pentapetalae</taxon>
        <taxon>rosids</taxon>
        <taxon>malvids</taxon>
        <taxon>Malvales</taxon>
        <taxon>Malvaceae</taxon>
        <taxon>Malvoideae</taxon>
        <taxon>Hibiscus</taxon>
    </lineage>
</organism>
<dbReference type="EMBL" id="VEPZ02000854">
    <property type="protein sequence ID" value="KAE8716248.1"/>
    <property type="molecule type" value="Genomic_DNA"/>
</dbReference>